<dbReference type="PANTHER" id="PTHR35789:SF1">
    <property type="entry name" value="SPORE GERMINATION PROTEIN B3"/>
    <property type="match status" value="1"/>
</dbReference>
<dbReference type="InterPro" id="IPR057336">
    <property type="entry name" value="GerAC_N"/>
</dbReference>
<sequence>MILVLVLSLPLLSGCWDRVELQNLAIITAAAIDKLEDGQTRISVQIFIPRAITSGETGEDPGSGATFVREGVGENLASAISLLQVNVPRRIFWGQCKIFILGEELAKDGIREELDYLARHPGPRGGAFLFVSQGEAKGTLELTPPLERYSAEVLSKLTDEEVGLGTTLRDVDKGLMGEGKSVSIPYIIPLEAAGNAQQKTIPVISATATFHGDQQAGLLDIMETQYLLWLQGDVTRGVVSASLPEESGDITMKVASGRVKYIPEVQDGQWKMDVVVSVEGEIIQNETHFNIMHEQVIKQIEKRYKEVLEGKIADLISKLQEMNTDVLQFGRKFHQHYPQEWKEAKSEWDSKYQEVEVDIDLTVIVQKPGYIGPPGFLPKDEVKE</sequence>
<comment type="similarity">
    <text evidence="2">Belongs to the GerABKC lipoprotein family.</text>
</comment>
<evidence type="ECO:0000256" key="5">
    <source>
        <dbReference type="ARBA" id="ARBA00023136"/>
    </source>
</evidence>
<evidence type="ECO:0000256" key="4">
    <source>
        <dbReference type="ARBA" id="ARBA00022729"/>
    </source>
</evidence>
<comment type="subcellular location">
    <subcellularLocation>
        <location evidence="1">Membrane</location>
        <topology evidence="1">Lipid-anchor</topology>
    </subcellularLocation>
</comment>
<dbReference type="Pfam" id="PF25198">
    <property type="entry name" value="Spore_GerAC_N"/>
    <property type="match status" value="1"/>
</dbReference>
<evidence type="ECO:0000256" key="1">
    <source>
        <dbReference type="ARBA" id="ARBA00004635"/>
    </source>
</evidence>
<keyword evidence="11" id="KW-1185">Reference proteome</keyword>
<proteinExistence type="inferred from homology"/>
<gene>
    <name evidence="10" type="ORF">ACFSBH_18105</name>
</gene>
<dbReference type="InterPro" id="IPR008844">
    <property type="entry name" value="Spore_GerAC-like"/>
</dbReference>
<protein>
    <submittedName>
        <fullName evidence="10">Ger(X)C family spore germination protein</fullName>
    </submittedName>
</protein>
<feature type="domain" description="Spore germination GerAC-like C-terminal" evidence="8">
    <location>
        <begin position="207"/>
        <end position="369"/>
    </location>
</feature>
<feature type="domain" description="Spore germination protein N-terminal" evidence="9">
    <location>
        <begin position="17"/>
        <end position="187"/>
    </location>
</feature>
<name>A0ABW4HW34_9BACI</name>
<organism evidence="10 11">
    <name type="scientific">Oceanobacillus luteolus</name>
    <dbReference type="NCBI Taxonomy" id="1274358"/>
    <lineage>
        <taxon>Bacteria</taxon>
        <taxon>Bacillati</taxon>
        <taxon>Bacillota</taxon>
        <taxon>Bacilli</taxon>
        <taxon>Bacillales</taxon>
        <taxon>Bacillaceae</taxon>
        <taxon>Oceanobacillus</taxon>
    </lineage>
</organism>
<evidence type="ECO:0000256" key="2">
    <source>
        <dbReference type="ARBA" id="ARBA00007886"/>
    </source>
</evidence>
<evidence type="ECO:0000313" key="11">
    <source>
        <dbReference type="Proteomes" id="UP001597221"/>
    </source>
</evidence>
<keyword evidence="3" id="KW-0309">Germination</keyword>
<dbReference type="InterPro" id="IPR038501">
    <property type="entry name" value="Spore_GerAC_C_sf"/>
</dbReference>
<keyword evidence="4" id="KW-0732">Signal</keyword>
<dbReference type="EMBL" id="JBHUDE010000159">
    <property type="protein sequence ID" value="MFD1609535.1"/>
    <property type="molecule type" value="Genomic_DNA"/>
</dbReference>
<keyword evidence="5" id="KW-0472">Membrane</keyword>
<evidence type="ECO:0000256" key="3">
    <source>
        <dbReference type="ARBA" id="ARBA00022544"/>
    </source>
</evidence>
<dbReference type="InterPro" id="IPR046953">
    <property type="entry name" value="Spore_GerAC-like_C"/>
</dbReference>
<dbReference type="NCBIfam" id="TIGR02887">
    <property type="entry name" value="spore_ger_x_C"/>
    <property type="match status" value="1"/>
</dbReference>
<evidence type="ECO:0000259" key="8">
    <source>
        <dbReference type="Pfam" id="PF05504"/>
    </source>
</evidence>
<evidence type="ECO:0000313" key="10">
    <source>
        <dbReference type="EMBL" id="MFD1609535.1"/>
    </source>
</evidence>
<evidence type="ECO:0000259" key="9">
    <source>
        <dbReference type="Pfam" id="PF25198"/>
    </source>
</evidence>
<dbReference type="Gene3D" id="3.30.300.210">
    <property type="entry name" value="Nutrient germinant receptor protein C, domain 3"/>
    <property type="match status" value="1"/>
</dbReference>
<comment type="caution">
    <text evidence="10">The sequence shown here is derived from an EMBL/GenBank/DDBJ whole genome shotgun (WGS) entry which is preliminary data.</text>
</comment>
<keyword evidence="6" id="KW-0564">Palmitate</keyword>
<evidence type="ECO:0000256" key="7">
    <source>
        <dbReference type="ARBA" id="ARBA00023288"/>
    </source>
</evidence>
<dbReference type="Gene3D" id="6.20.190.10">
    <property type="entry name" value="Nutrient germinant receptor protein C, domain 1"/>
    <property type="match status" value="1"/>
</dbReference>
<dbReference type="Pfam" id="PF05504">
    <property type="entry name" value="Spore_GerAC"/>
    <property type="match status" value="1"/>
</dbReference>
<evidence type="ECO:0000256" key="6">
    <source>
        <dbReference type="ARBA" id="ARBA00023139"/>
    </source>
</evidence>
<accession>A0ABW4HW34</accession>
<dbReference type="RefSeq" id="WP_379599000.1">
    <property type="nucleotide sequence ID" value="NZ_JBHUDE010000159.1"/>
</dbReference>
<dbReference type="PANTHER" id="PTHR35789">
    <property type="entry name" value="SPORE GERMINATION PROTEIN B3"/>
    <property type="match status" value="1"/>
</dbReference>
<keyword evidence="7" id="KW-0449">Lipoprotein</keyword>
<reference evidence="11" key="1">
    <citation type="journal article" date="2019" name="Int. J. Syst. Evol. Microbiol.">
        <title>The Global Catalogue of Microorganisms (GCM) 10K type strain sequencing project: providing services to taxonomists for standard genome sequencing and annotation.</title>
        <authorList>
            <consortium name="The Broad Institute Genomics Platform"/>
            <consortium name="The Broad Institute Genome Sequencing Center for Infectious Disease"/>
            <person name="Wu L."/>
            <person name="Ma J."/>
        </authorList>
    </citation>
    <scope>NUCLEOTIDE SEQUENCE [LARGE SCALE GENOMIC DNA]</scope>
    <source>
        <strain evidence="11">CGMCC 1.12376</strain>
    </source>
</reference>
<dbReference type="Proteomes" id="UP001597221">
    <property type="component" value="Unassembled WGS sequence"/>
</dbReference>